<proteinExistence type="predicted"/>
<evidence type="ECO:0000313" key="2">
    <source>
        <dbReference type="EMBL" id="CAF0869197.1"/>
    </source>
</evidence>
<sequence>MHKYRSILIDYYDDVKNQVDICTENLLAESTLCDNFRKKLEETRTRYMNEIEKCLKFNINSLKNIKKVSEPFEATLFKKKFCFLLPENGDQKSIGKLILTNQWISMNVRNKFKRDRNKFNFDEELDEIEEEDSSDDDHDESVSSVDLEGDNLNVKNSYNNTSDSEDDDSDSLFYSSLIKDELLFDVLKQLIRHQNNLENVFDFTSRENNKLSNFKLNNRIENFTQKDFDSIYTLINRSRLESCTLKYRNLNNTQSILSKIPQCKSLRLNFDYNRINENILFSKNLSNLNHLEISYAIDQTLHKNFLDGLKNLKNFEIKSCRFKELATGLFRHSTNWLSLNIIDTPISGFQSSTFIGLQNLKILKLIDIKYNNDYFDSGVFKELRGLVYLEIRNNIRNFYVNDTPRIEPCLFNNYLINLECLILINNEFDYVNLDGLNLPKLRFLAIEADSLCQFKHLNLDFFHVNKMNNMINFKINGLKALSIVGTVDFEEFEKDLIELKLFILRSEGTKFYDIMISKYSTVYEFIENEMILTQASKDCLKKFAAEFIIK</sequence>
<comment type="caution">
    <text evidence="2">The sequence shown here is derived from an EMBL/GenBank/DDBJ whole genome shotgun (WGS) entry which is preliminary data.</text>
</comment>
<dbReference type="AlphaFoldDB" id="A0A813X857"/>
<evidence type="ECO:0000256" key="1">
    <source>
        <dbReference type="SAM" id="MobiDB-lite"/>
    </source>
</evidence>
<organism evidence="2 3">
    <name type="scientific">Brachionus calyciflorus</name>
    <dbReference type="NCBI Taxonomy" id="104777"/>
    <lineage>
        <taxon>Eukaryota</taxon>
        <taxon>Metazoa</taxon>
        <taxon>Spiralia</taxon>
        <taxon>Gnathifera</taxon>
        <taxon>Rotifera</taxon>
        <taxon>Eurotatoria</taxon>
        <taxon>Monogononta</taxon>
        <taxon>Pseudotrocha</taxon>
        <taxon>Ploima</taxon>
        <taxon>Brachionidae</taxon>
        <taxon>Brachionus</taxon>
    </lineage>
</organism>
<feature type="region of interest" description="Disordered" evidence="1">
    <location>
        <begin position="127"/>
        <end position="168"/>
    </location>
</feature>
<dbReference type="Gene3D" id="3.80.10.10">
    <property type="entry name" value="Ribonuclease Inhibitor"/>
    <property type="match status" value="1"/>
</dbReference>
<dbReference type="Proteomes" id="UP000663879">
    <property type="component" value="Unassembled WGS sequence"/>
</dbReference>
<dbReference type="EMBL" id="CAJNOC010001489">
    <property type="protein sequence ID" value="CAF0869197.1"/>
    <property type="molecule type" value="Genomic_DNA"/>
</dbReference>
<evidence type="ECO:0000313" key="3">
    <source>
        <dbReference type="Proteomes" id="UP000663879"/>
    </source>
</evidence>
<accession>A0A813X857</accession>
<protein>
    <submittedName>
        <fullName evidence="2">Uncharacterized protein</fullName>
    </submittedName>
</protein>
<gene>
    <name evidence="2" type="ORF">OXX778_LOCUS9844</name>
</gene>
<name>A0A813X857_9BILA</name>
<feature type="compositionally biased region" description="Acidic residues" evidence="1">
    <location>
        <begin position="127"/>
        <end position="139"/>
    </location>
</feature>
<dbReference type="InterPro" id="IPR032675">
    <property type="entry name" value="LRR_dom_sf"/>
</dbReference>
<dbReference type="SUPFAM" id="SSF52047">
    <property type="entry name" value="RNI-like"/>
    <property type="match status" value="1"/>
</dbReference>
<reference evidence="2" key="1">
    <citation type="submission" date="2021-02" db="EMBL/GenBank/DDBJ databases">
        <authorList>
            <person name="Nowell W R."/>
        </authorList>
    </citation>
    <scope>NUCLEOTIDE SEQUENCE</scope>
    <source>
        <strain evidence="2">Ploen Becks lab</strain>
    </source>
</reference>
<keyword evidence="3" id="KW-1185">Reference proteome</keyword>